<dbReference type="EMBL" id="KZ107839">
    <property type="protein sequence ID" value="OSS52363.1"/>
    <property type="molecule type" value="Genomic_DNA"/>
</dbReference>
<dbReference type="AlphaFoldDB" id="A0A1Y2M8E8"/>
<feature type="compositionally biased region" description="Low complexity" evidence="1">
    <location>
        <begin position="20"/>
        <end position="33"/>
    </location>
</feature>
<evidence type="ECO:0000313" key="3">
    <source>
        <dbReference type="Proteomes" id="UP000193240"/>
    </source>
</evidence>
<dbReference type="InParanoid" id="A0A1Y2M8E8"/>
<keyword evidence="3" id="KW-1185">Reference proteome</keyword>
<evidence type="ECO:0000256" key="1">
    <source>
        <dbReference type="SAM" id="MobiDB-lite"/>
    </source>
</evidence>
<evidence type="ECO:0000313" key="2">
    <source>
        <dbReference type="EMBL" id="OSS52363.1"/>
    </source>
</evidence>
<name>A0A1Y2M8E8_EPING</name>
<proteinExistence type="predicted"/>
<feature type="region of interest" description="Disordered" evidence="1">
    <location>
        <begin position="1"/>
        <end position="33"/>
    </location>
</feature>
<organism evidence="2 3">
    <name type="scientific">Epicoccum nigrum</name>
    <name type="common">Soil fungus</name>
    <name type="synonym">Epicoccum purpurascens</name>
    <dbReference type="NCBI Taxonomy" id="105696"/>
    <lineage>
        <taxon>Eukaryota</taxon>
        <taxon>Fungi</taxon>
        <taxon>Dikarya</taxon>
        <taxon>Ascomycota</taxon>
        <taxon>Pezizomycotina</taxon>
        <taxon>Dothideomycetes</taxon>
        <taxon>Pleosporomycetidae</taxon>
        <taxon>Pleosporales</taxon>
        <taxon>Pleosporineae</taxon>
        <taxon>Didymellaceae</taxon>
        <taxon>Epicoccum</taxon>
    </lineage>
</organism>
<reference evidence="2 3" key="1">
    <citation type="journal article" date="2017" name="Genome Announc.">
        <title>Genome sequence of the saprophytic ascomycete Epicoccum nigrum ICMP 19927 strain isolated from New Zealand.</title>
        <authorList>
            <person name="Fokin M."/>
            <person name="Fleetwood D."/>
            <person name="Weir B.S."/>
            <person name="Villas-Boas S.G."/>
        </authorList>
    </citation>
    <scope>NUCLEOTIDE SEQUENCE [LARGE SCALE GENOMIC DNA]</scope>
    <source>
        <strain evidence="2 3">ICMP 19927</strain>
    </source>
</reference>
<gene>
    <name evidence="2" type="ORF">B5807_01868</name>
</gene>
<sequence>MRDQWTGLARGTRQSAHPVTAATSDAGSATSYSNNTSDAIDVSIGQDQQVADAADASASATFEALPGEVVADEVTPNAQVVARPRYQGTIEVRFEDRGFEMGSGATERAYPLNGDSIENDLGVELLNNGRKSNWLPVGSADDCLNLPDDPSNERVLAEFEHRQFGGSGSTVMHVRNRHTGRQHTIDVPLNGSYLCNGIKVPPGAPFIATGTRQMLTTKMIRENILDIGNILKQISQPA</sequence>
<accession>A0A1Y2M8E8</accession>
<protein>
    <submittedName>
        <fullName evidence="2">Uncharacterized protein</fullName>
    </submittedName>
</protein>
<dbReference type="Proteomes" id="UP000193240">
    <property type="component" value="Unassembled WGS sequence"/>
</dbReference>